<keyword evidence="7" id="KW-1185">Reference proteome</keyword>
<dbReference type="InterPro" id="IPR043504">
    <property type="entry name" value="Peptidase_S1_PA_chymotrypsin"/>
</dbReference>
<dbReference type="PRINTS" id="PR00834">
    <property type="entry name" value="PROTEASES2C"/>
</dbReference>
<dbReference type="Proteomes" id="UP000717696">
    <property type="component" value="Unassembled WGS sequence"/>
</dbReference>
<dbReference type="Pfam" id="PF13365">
    <property type="entry name" value="Trypsin_2"/>
    <property type="match status" value="1"/>
</dbReference>
<accession>A0A9P9ETR5</accession>
<evidence type="ECO:0000256" key="5">
    <source>
        <dbReference type="SAM" id="MobiDB-lite"/>
    </source>
</evidence>
<comment type="function">
    <text evidence="1">Nuclear serine protease which mediates apoptosis.</text>
</comment>
<name>A0A9P9ETR5_9HYPO</name>
<dbReference type="AlphaFoldDB" id="A0A9P9ETR5"/>
<dbReference type="InterPro" id="IPR001940">
    <property type="entry name" value="Peptidase_S1C"/>
</dbReference>
<organism evidence="6 7">
    <name type="scientific">Dactylonectria estremocensis</name>
    <dbReference type="NCBI Taxonomy" id="1079267"/>
    <lineage>
        <taxon>Eukaryota</taxon>
        <taxon>Fungi</taxon>
        <taxon>Dikarya</taxon>
        <taxon>Ascomycota</taxon>
        <taxon>Pezizomycotina</taxon>
        <taxon>Sordariomycetes</taxon>
        <taxon>Hypocreomycetidae</taxon>
        <taxon>Hypocreales</taxon>
        <taxon>Nectriaceae</taxon>
        <taxon>Dactylonectria</taxon>
    </lineage>
</organism>
<dbReference type="OrthoDB" id="4217619at2759"/>
<comment type="caution">
    <text evidence="6">The sequence shown here is derived from an EMBL/GenBank/DDBJ whole genome shotgun (WGS) entry which is preliminary data.</text>
</comment>
<feature type="region of interest" description="Disordered" evidence="5">
    <location>
        <begin position="1"/>
        <end position="43"/>
    </location>
</feature>
<evidence type="ECO:0000256" key="3">
    <source>
        <dbReference type="ARBA" id="ARBA00020338"/>
    </source>
</evidence>
<dbReference type="GO" id="GO:0006508">
    <property type="term" value="P:proteolysis"/>
    <property type="evidence" value="ECO:0007669"/>
    <property type="project" value="InterPro"/>
</dbReference>
<dbReference type="SUPFAM" id="SSF50494">
    <property type="entry name" value="Trypsin-like serine proteases"/>
    <property type="match status" value="1"/>
</dbReference>
<sequence>MMAQVIDLTADTPPPRRQTRSATRAKSQQAPTSQPSTVSQLPAPNVLPIPWALRSPPSRHDAFRRKRAWLQTHSVAVPADLRRLSPDADPVAATLVFAQEEAGTAVCISPDGIVLTCAHCVAETPVDLDLGTLHSLLFASGRAVSARTVAWDPARDLALLVIVEAEAEAEESPRPFPFVRLATSAPKRGTRLLCVGHPGSEDLEAASPGRPTGYDTLVLSAGTFRGLAAGQDPQDNGDVGALAHDCWTYWGHSGAGLVDGRSGELVGLHSSWDDETGLRRGVPWEAIDAFVREMERNQRDGKGVVDGWRWCVRGYAVAIL</sequence>
<evidence type="ECO:0000313" key="6">
    <source>
        <dbReference type="EMBL" id="KAH7144431.1"/>
    </source>
</evidence>
<dbReference type="InterPro" id="IPR009003">
    <property type="entry name" value="Peptidase_S1_PA"/>
</dbReference>
<reference evidence="6" key="1">
    <citation type="journal article" date="2021" name="Nat. Commun.">
        <title>Genetic determinants of endophytism in the Arabidopsis root mycobiome.</title>
        <authorList>
            <person name="Mesny F."/>
            <person name="Miyauchi S."/>
            <person name="Thiergart T."/>
            <person name="Pickel B."/>
            <person name="Atanasova L."/>
            <person name="Karlsson M."/>
            <person name="Huettel B."/>
            <person name="Barry K.W."/>
            <person name="Haridas S."/>
            <person name="Chen C."/>
            <person name="Bauer D."/>
            <person name="Andreopoulos W."/>
            <person name="Pangilinan J."/>
            <person name="LaButti K."/>
            <person name="Riley R."/>
            <person name="Lipzen A."/>
            <person name="Clum A."/>
            <person name="Drula E."/>
            <person name="Henrissat B."/>
            <person name="Kohler A."/>
            <person name="Grigoriev I.V."/>
            <person name="Martin F.M."/>
            <person name="Hacquard S."/>
        </authorList>
    </citation>
    <scope>NUCLEOTIDE SEQUENCE</scope>
    <source>
        <strain evidence="6">MPI-CAGE-AT-0021</strain>
    </source>
</reference>
<dbReference type="PANTHER" id="PTHR43019">
    <property type="entry name" value="SERINE ENDOPROTEASE DEGS"/>
    <property type="match status" value="1"/>
</dbReference>
<evidence type="ECO:0000256" key="1">
    <source>
        <dbReference type="ARBA" id="ARBA00002558"/>
    </source>
</evidence>
<protein>
    <recommendedName>
        <fullName evidence="3">Pro-apoptotic serine protease NMA111</fullName>
    </recommendedName>
    <alternativeName>
        <fullName evidence="4">Pro-apoptotic serine protease nma111</fullName>
    </alternativeName>
</protein>
<dbReference type="PANTHER" id="PTHR43019:SF23">
    <property type="entry name" value="PROTEASE DO-LIKE 5, CHLOROPLASTIC"/>
    <property type="match status" value="1"/>
</dbReference>
<gene>
    <name evidence="6" type="ORF">B0J13DRAFT_44485</name>
</gene>
<evidence type="ECO:0000256" key="4">
    <source>
        <dbReference type="ARBA" id="ARBA00021524"/>
    </source>
</evidence>
<dbReference type="Gene3D" id="2.40.10.10">
    <property type="entry name" value="Trypsin-like serine proteases"/>
    <property type="match status" value="2"/>
</dbReference>
<dbReference type="EMBL" id="JAGMUU010000010">
    <property type="protein sequence ID" value="KAH7144431.1"/>
    <property type="molecule type" value="Genomic_DNA"/>
</dbReference>
<feature type="compositionally biased region" description="Polar residues" evidence="5">
    <location>
        <begin position="20"/>
        <end position="42"/>
    </location>
</feature>
<evidence type="ECO:0000313" key="7">
    <source>
        <dbReference type="Proteomes" id="UP000717696"/>
    </source>
</evidence>
<evidence type="ECO:0000256" key="2">
    <source>
        <dbReference type="ARBA" id="ARBA00010541"/>
    </source>
</evidence>
<comment type="similarity">
    <text evidence="2">Belongs to the peptidase S1C family.</text>
</comment>
<dbReference type="GO" id="GO:0004252">
    <property type="term" value="F:serine-type endopeptidase activity"/>
    <property type="evidence" value="ECO:0007669"/>
    <property type="project" value="InterPro"/>
</dbReference>
<proteinExistence type="inferred from homology"/>